<name>A0A6C0C4H7_9ZZZZ</name>
<dbReference type="AlphaFoldDB" id="A0A6C0C4H7"/>
<accession>A0A6C0C4H7</accession>
<reference evidence="1" key="1">
    <citation type="journal article" date="2020" name="Nature">
        <title>Giant virus diversity and host interactions through global metagenomics.</title>
        <authorList>
            <person name="Schulz F."/>
            <person name="Roux S."/>
            <person name="Paez-Espino D."/>
            <person name="Jungbluth S."/>
            <person name="Walsh D.A."/>
            <person name="Denef V.J."/>
            <person name="McMahon K.D."/>
            <person name="Konstantinidis K.T."/>
            <person name="Eloe-Fadrosh E.A."/>
            <person name="Kyrpides N.C."/>
            <person name="Woyke T."/>
        </authorList>
    </citation>
    <scope>NUCLEOTIDE SEQUENCE</scope>
    <source>
        <strain evidence="1">GVMAG-M-3300020185-33</strain>
    </source>
</reference>
<protein>
    <submittedName>
        <fullName evidence="1">Uncharacterized protein</fullName>
    </submittedName>
</protein>
<organism evidence="1">
    <name type="scientific">viral metagenome</name>
    <dbReference type="NCBI Taxonomy" id="1070528"/>
    <lineage>
        <taxon>unclassified sequences</taxon>
        <taxon>metagenomes</taxon>
        <taxon>organismal metagenomes</taxon>
    </lineage>
</organism>
<sequence length="147" mass="17199">MTDFTFMKTGFDLLQPDDDEFKQNTAAIIVTYAEQALKTAAMYVSHHETRNGITPEDIKRAMMLEMFLFKNRSNLLEKSEAIKKMLFEDEDNDDEEEFINMTKEEEFSQNECSCALCKCVNGIYDRWNGWTPQSLFETVIKKHIDNI</sequence>
<dbReference type="EMBL" id="MN739334">
    <property type="protein sequence ID" value="QHS99001.1"/>
    <property type="molecule type" value="Genomic_DNA"/>
</dbReference>
<evidence type="ECO:0000313" key="1">
    <source>
        <dbReference type="EMBL" id="QHS99001.1"/>
    </source>
</evidence>
<proteinExistence type="predicted"/>